<feature type="region of interest" description="Disordered" evidence="1">
    <location>
        <begin position="16"/>
        <end position="57"/>
    </location>
</feature>
<reference evidence="3" key="1">
    <citation type="submission" date="2025-08" db="UniProtKB">
        <authorList>
            <consortium name="RefSeq"/>
        </authorList>
    </citation>
    <scope>IDENTIFICATION</scope>
    <source>
        <tissue evidence="3">Whole organism</tissue>
    </source>
</reference>
<evidence type="ECO:0000256" key="1">
    <source>
        <dbReference type="SAM" id="MobiDB-lite"/>
    </source>
</evidence>
<feature type="compositionally biased region" description="Pro residues" evidence="1">
    <location>
        <begin position="35"/>
        <end position="56"/>
    </location>
</feature>
<dbReference type="AlphaFoldDB" id="A0A9C6X8H5"/>
<evidence type="ECO:0000313" key="2">
    <source>
        <dbReference type="Proteomes" id="UP000504606"/>
    </source>
</evidence>
<evidence type="ECO:0000313" key="3">
    <source>
        <dbReference type="RefSeq" id="XP_052130998.1"/>
    </source>
</evidence>
<protein>
    <submittedName>
        <fullName evidence="3">Sperm mitochondrial-associated cysteine-rich protein-like</fullName>
    </submittedName>
</protein>
<name>A0A9C6X8H5_FRAOC</name>
<accession>A0A9C6X8H5</accession>
<dbReference type="KEGG" id="foc:127751450"/>
<dbReference type="GeneID" id="127751450"/>
<proteinExistence type="predicted"/>
<gene>
    <name evidence="3" type="primary">LOC127751450</name>
</gene>
<organism evidence="2 3">
    <name type="scientific">Frankliniella occidentalis</name>
    <name type="common">Western flower thrips</name>
    <name type="synonym">Euthrips occidentalis</name>
    <dbReference type="NCBI Taxonomy" id="133901"/>
    <lineage>
        <taxon>Eukaryota</taxon>
        <taxon>Metazoa</taxon>
        <taxon>Ecdysozoa</taxon>
        <taxon>Arthropoda</taxon>
        <taxon>Hexapoda</taxon>
        <taxon>Insecta</taxon>
        <taxon>Pterygota</taxon>
        <taxon>Neoptera</taxon>
        <taxon>Paraneoptera</taxon>
        <taxon>Thysanoptera</taxon>
        <taxon>Terebrantia</taxon>
        <taxon>Thripoidea</taxon>
        <taxon>Thripidae</taxon>
        <taxon>Frankliniella</taxon>
    </lineage>
</organism>
<dbReference type="RefSeq" id="XP_052130998.1">
    <property type="nucleotide sequence ID" value="XM_052275038.1"/>
</dbReference>
<dbReference type="Proteomes" id="UP000504606">
    <property type="component" value="Unplaced"/>
</dbReference>
<keyword evidence="2" id="KW-1185">Reference proteome</keyword>
<sequence length="137" mass="15068">MLQFKHGNGTPEVHYFNAEQAAILEHDDDGSRESIPPPSLSTSPPSPPPPPPPPPTLDHVVSMAPIHPCKRPCLCCEQVLACECGCCELHAKMDPDMWCPCQCPCECCTELRENECECDCCEAHRSNIMCDECKNGT</sequence>